<feature type="signal peptide" evidence="2">
    <location>
        <begin position="1"/>
        <end position="24"/>
    </location>
</feature>
<feature type="compositionally biased region" description="Polar residues" evidence="1">
    <location>
        <begin position="38"/>
        <end position="47"/>
    </location>
</feature>
<proteinExistence type="predicted"/>
<dbReference type="Proteomes" id="UP001375240">
    <property type="component" value="Unassembled WGS sequence"/>
</dbReference>
<evidence type="ECO:0000256" key="1">
    <source>
        <dbReference type="SAM" id="MobiDB-lite"/>
    </source>
</evidence>
<dbReference type="EMBL" id="JAVHNQ010000001">
    <property type="protein sequence ID" value="KAK6358997.1"/>
    <property type="molecule type" value="Genomic_DNA"/>
</dbReference>
<accession>A0AAV9VC29</accession>
<reference evidence="3 4" key="1">
    <citation type="submission" date="2019-10" db="EMBL/GenBank/DDBJ databases">
        <authorList>
            <person name="Palmer J.M."/>
        </authorList>
    </citation>
    <scope>NUCLEOTIDE SEQUENCE [LARGE SCALE GENOMIC DNA]</scope>
    <source>
        <strain evidence="3 4">TWF696</strain>
    </source>
</reference>
<keyword evidence="4" id="KW-1185">Reference proteome</keyword>
<keyword evidence="2" id="KW-0732">Signal</keyword>
<comment type="caution">
    <text evidence="3">The sequence shown here is derived from an EMBL/GenBank/DDBJ whole genome shotgun (WGS) entry which is preliminary data.</text>
</comment>
<protein>
    <submittedName>
        <fullName evidence="3">Uncharacterized protein</fullName>
    </submittedName>
</protein>
<evidence type="ECO:0000256" key="2">
    <source>
        <dbReference type="SAM" id="SignalP"/>
    </source>
</evidence>
<name>A0AAV9VC29_9PEZI</name>
<dbReference type="AlphaFoldDB" id="A0AAV9VC29"/>
<feature type="region of interest" description="Disordered" evidence="1">
    <location>
        <begin position="28"/>
        <end position="47"/>
    </location>
</feature>
<feature type="chain" id="PRO_5043541554" evidence="2">
    <location>
        <begin position="25"/>
        <end position="531"/>
    </location>
</feature>
<gene>
    <name evidence="3" type="ORF">TWF696_000169</name>
</gene>
<organism evidence="3 4">
    <name type="scientific">Orbilia brochopaga</name>
    <dbReference type="NCBI Taxonomy" id="3140254"/>
    <lineage>
        <taxon>Eukaryota</taxon>
        <taxon>Fungi</taxon>
        <taxon>Dikarya</taxon>
        <taxon>Ascomycota</taxon>
        <taxon>Pezizomycotina</taxon>
        <taxon>Orbiliomycetes</taxon>
        <taxon>Orbiliales</taxon>
        <taxon>Orbiliaceae</taxon>
        <taxon>Orbilia</taxon>
    </lineage>
</organism>
<sequence length="531" mass="60047">MARRNTFTSILLLLALGFSHHINCQPSDDESVGGLEPGTQSGVVDTQVSDDQAPGLQVNNPLDEFDINVVVREGTDPSIGQISNPPINANPQVVNSPTLPNIEFSPEYLAQNQESIREKANTAFKELSEAQLVRMVANPGMYKNVEWGQTIDAIFISWDNWQDFLNALSIESKPDDNPIYFLLRDSKTIRTVLTQIDMIYRIMLEKTGKNSITIDNRYRGMIQRGWEIIRPLIDIDLSTSPEYNYGTYPAVIAPEALFNVTAKDLADPKLQAYTAQRIFRFEEISPNTYFASESQLIALWTLMTTVELELRVWINDFQNKIVLDVFRFPPIDQPKAPVGIDWPGTGRFKRQQIGYKEYFEEKFISEFNSDPLPPFSTTSKKDTEPWRSWRRSPRVTFDMYVQPLVLWTKIYSGLIPNMLEMLVDVASAANQLLGRKSIYPDGDFGAPFDSDIGLDAPSWLKSYPEWFVGTGKYVPDVNGFRIAKPVEQIPVEQVQIEKISVEQIPVVDDTNAVGTGLQSAVQDTIPDLENN</sequence>
<evidence type="ECO:0000313" key="3">
    <source>
        <dbReference type="EMBL" id="KAK6358997.1"/>
    </source>
</evidence>
<evidence type="ECO:0000313" key="4">
    <source>
        <dbReference type="Proteomes" id="UP001375240"/>
    </source>
</evidence>